<dbReference type="SMART" id="SM00878">
    <property type="entry name" value="Biotin_carb_C"/>
    <property type="match status" value="1"/>
</dbReference>
<evidence type="ECO:0000313" key="16">
    <source>
        <dbReference type="Proteomes" id="UP001595916"/>
    </source>
</evidence>
<comment type="function">
    <text evidence="1 12">This protein is a component of the acetyl coenzyme A carboxylase complex; first, biotin carboxylase catalyzes the carboxylation of the carrier protein and then the transcarboxylase transfers the carboxyl group to form malonyl-CoA.</text>
</comment>
<evidence type="ECO:0000256" key="10">
    <source>
        <dbReference type="ARBA" id="ARBA00048600"/>
    </source>
</evidence>
<dbReference type="Proteomes" id="UP001595916">
    <property type="component" value="Unassembled WGS sequence"/>
</dbReference>
<dbReference type="InterPro" id="IPR005481">
    <property type="entry name" value="BC-like_N"/>
</dbReference>
<evidence type="ECO:0000256" key="3">
    <source>
        <dbReference type="ARBA" id="ARBA00011750"/>
    </source>
</evidence>
<dbReference type="PROSITE" id="PS50975">
    <property type="entry name" value="ATP_GRASP"/>
    <property type="match status" value="1"/>
</dbReference>
<dbReference type="Gene3D" id="3.30.470.20">
    <property type="entry name" value="ATP-grasp fold, B domain"/>
    <property type="match status" value="1"/>
</dbReference>
<dbReference type="EMBL" id="JBHSHL010000055">
    <property type="protein sequence ID" value="MFC4805629.1"/>
    <property type="molecule type" value="Genomic_DNA"/>
</dbReference>
<dbReference type="InterPro" id="IPR011761">
    <property type="entry name" value="ATP-grasp"/>
</dbReference>
<dbReference type="InterPro" id="IPR051602">
    <property type="entry name" value="ACC_Biotin_Carboxylase"/>
</dbReference>
<protein>
    <recommendedName>
        <fullName evidence="4 12">Biotin carboxylase</fullName>
        <ecNumber evidence="4 12">6.3.4.14</ecNumber>
    </recommendedName>
    <alternativeName>
        <fullName evidence="12">Acetyl-coenzyme A carboxylase biotin carboxylase subunit A</fullName>
    </alternativeName>
</protein>
<evidence type="ECO:0000313" key="15">
    <source>
        <dbReference type="EMBL" id="MFC4805629.1"/>
    </source>
</evidence>
<keyword evidence="12" id="KW-0443">Lipid metabolism</keyword>
<keyword evidence="16" id="KW-1185">Reference proteome</keyword>
<evidence type="ECO:0000256" key="4">
    <source>
        <dbReference type="ARBA" id="ARBA00013263"/>
    </source>
</evidence>
<evidence type="ECO:0000256" key="7">
    <source>
        <dbReference type="ARBA" id="ARBA00022741"/>
    </source>
</evidence>
<evidence type="ECO:0000259" key="14">
    <source>
        <dbReference type="PROSITE" id="PS50979"/>
    </source>
</evidence>
<evidence type="ECO:0000256" key="6">
    <source>
        <dbReference type="ARBA" id="ARBA00022723"/>
    </source>
</evidence>
<dbReference type="InterPro" id="IPR005479">
    <property type="entry name" value="CPAse_ATP-bd"/>
</dbReference>
<dbReference type="PROSITE" id="PS00866">
    <property type="entry name" value="CPSASE_1"/>
    <property type="match status" value="1"/>
</dbReference>
<dbReference type="PANTHER" id="PTHR48095:SF2">
    <property type="entry name" value="BIOTIN CARBOXYLASE, CHLOROPLASTIC"/>
    <property type="match status" value="1"/>
</dbReference>
<dbReference type="EC" id="6.3.4.14" evidence="4 12"/>
<dbReference type="InterPro" id="IPR016185">
    <property type="entry name" value="PreATP-grasp_dom_sf"/>
</dbReference>
<comment type="caution">
    <text evidence="15">The sequence shown here is derived from an EMBL/GenBank/DDBJ whole genome shotgun (WGS) entry which is preliminary data.</text>
</comment>
<keyword evidence="12" id="KW-0275">Fatty acid biosynthesis</keyword>
<accession>A0ABV9QP40</accession>
<dbReference type="Pfam" id="PF00289">
    <property type="entry name" value="Biotin_carb_N"/>
    <property type="match status" value="1"/>
</dbReference>
<dbReference type="NCBIfam" id="TIGR00514">
    <property type="entry name" value="accC"/>
    <property type="match status" value="1"/>
</dbReference>
<dbReference type="GO" id="GO:0004075">
    <property type="term" value="F:biotin carboxylase activity"/>
    <property type="evidence" value="ECO:0007669"/>
    <property type="project" value="UniProtKB-EC"/>
</dbReference>
<comment type="pathway">
    <text evidence="2 12">Lipid metabolism; malonyl-CoA biosynthesis; malonyl-CoA from acetyl-CoA: step 1/1.</text>
</comment>
<dbReference type="SUPFAM" id="SSF52440">
    <property type="entry name" value="PreATP-grasp domain"/>
    <property type="match status" value="1"/>
</dbReference>
<dbReference type="InterPro" id="IPR004549">
    <property type="entry name" value="Acetyl_CoA_COase_biotin_COase"/>
</dbReference>
<evidence type="ECO:0000256" key="2">
    <source>
        <dbReference type="ARBA" id="ARBA00004956"/>
    </source>
</evidence>
<feature type="domain" description="ATP-grasp" evidence="13">
    <location>
        <begin position="122"/>
        <end position="317"/>
    </location>
</feature>
<dbReference type="NCBIfam" id="NF006367">
    <property type="entry name" value="PRK08591.1"/>
    <property type="match status" value="1"/>
</dbReference>
<keyword evidence="7 11" id="KW-0547">Nucleotide-binding</keyword>
<dbReference type="PROSITE" id="PS00867">
    <property type="entry name" value="CPSASE_2"/>
    <property type="match status" value="1"/>
</dbReference>
<dbReference type="PANTHER" id="PTHR48095">
    <property type="entry name" value="PYRUVATE CARBOXYLASE SUBUNIT A"/>
    <property type="match status" value="1"/>
</dbReference>
<dbReference type="SUPFAM" id="SSF51246">
    <property type="entry name" value="Rudiment single hybrid motif"/>
    <property type="match status" value="1"/>
</dbReference>
<dbReference type="SUPFAM" id="SSF56059">
    <property type="entry name" value="Glutathione synthetase ATP-binding domain-like"/>
    <property type="match status" value="1"/>
</dbReference>
<evidence type="ECO:0000256" key="8">
    <source>
        <dbReference type="ARBA" id="ARBA00022840"/>
    </source>
</evidence>
<proteinExistence type="predicted"/>
<comment type="catalytic activity">
    <reaction evidence="10 12">
        <text>N(6)-biotinyl-L-lysyl-[protein] + hydrogencarbonate + ATP = N(6)-carboxybiotinyl-L-lysyl-[protein] + ADP + phosphate + H(+)</text>
        <dbReference type="Rhea" id="RHEA:13501"/>
        <dbReference type="Rhea" id="RHEA-COMP:10505"/>
        <dbReference type="Rhea" id="RHEA-COMP:10506"/>
        <dbReference type="ChEBI" id="CHEBI:15378"/>
        <dbReference type="ChEBI" id="CHEBI:17544"/>
        <dbReference type="ChEBI" id="CHEBI:30616"/>
        <dbReference type="ChEBI" id="CHEBI:43474"/>
        <dbReference type="ChEBI" id="CHEBI:83144"/>
        <dbReference type="ChEBI" id="CHEBI:83145"/>
        <dbReference type="ChEBI" id="CHEBI:456216"/>
        <dbReference type="EC" id="6.3.4.14"/>
    </reaction>
</comment>
<keyword evidence="12" id="KW-0092">Biotin</keyword>
<dbReference type="InterPro" id="IPR011054">
    <property type="entry name" value="Rudment_hybrid_motif"/>
</dbReference>
<keyword evidence="5 12" id="KW-0436">Ligase</keyword>
<evidence type="ECO:0000259" key="13">
    <source>
        <dbReference type="PROSITE" id="PS50975"/>
    </source>
</evidence>
<sequence length="455" mass="51164">MFHRILVANRGEIAVRIIRACRELNIETVAVYSDADRHSLHVQMATEAVCIGSALPKNSYLNIGNILSAALLKGCDAIHPGYGFLSENSEFARMTEESGLVFIGPSHEIISKMGDKQTARETMIKNKVPVIPGSKELIHTLDDALKEAEEIGYPVIIKASAGGGGKGMRKIYRREAMEKEFFSAKKEALSAFGDDSIYMEKLIEEAKHIEVQILADKRGNVIHLGERDCSLQRKNQKMIEEAPCRLLTPELREKMGEAALNAARAVNYTSAGTIEFLLTEDNEFYFMEMNTRVQVEHPVTEMVTGVDIVKEQIRIAFGLPLSFTQEDVRIEGFSMECRINAENPSNNFMPSCGKVNIVNLPGGNGVRVDSFLYQDYEISPYYDSMLAKLIVHGRTRQEVLRKMRRALEEFMIRGVSTNIGLLYLLTYEKRVIKGDYKTSFLEQNLDKLIEFAEGI</sequence>
<dbReference type="InterPro" id="IPR011764">
    <property type="entry name" value="Biotin_carboxylation_dom"/>
</dbReference>
<dbReference type="PROSITE" id="PS50979">
    <property type="entry name" value="BC"/>
    <property type="match status" value="1"/>
</dbReference>
<keyword evidence="12" id="KW-0444">Lipid biosynthesis</keyword>
<evidence type="ECO:0000256" key="1">
    <source>
        <dbReference type="ARBA" id="ARBA00003761"/>
    </source>
</evidence>
<name>A0ABV9QP40_9FIRM</name>
<gene>
    <name evidence="15" type="primary">accC</name>
    <name evidence="15" type="ORF">ACFO4R_11195</name>
</gene>
<evidence type="ECO:0000256" key="5">
    <source>
        <dbReference type="ARBA" id="ARBA00022598"/>
    </source>
</evidence>
<feature type="domain" description="Biotin carboxylation" evidence="14">
    <location>
        <begin position="1"/>
        <end position="446"/>
    </location>
</feature>
<reference evidence="16" key="1">
    <citation type="journal article" date="2019" name="Int. J. Syst. Evol. Microbiol.">
        <title>The Global Catalogue of Microorganisms (GCM) 10K type strain sequencing project: providing services to taxonomists for standard genome sequencing and annotation.</title>
        <authorList>
            <consortium name="The Broad Institute Genomics Platform"/>
            <consortium name="The Broad Institute Genome Sequencing Center for Infectious Disease"/>
            <person name="Wu L."/>
            <person name="Ma J."/>
        </authorList>
    </citation>
    <scope>NUCLEOTIDE SEQUENCE [LARGE SCALE GENOMIC DNA]</scope>
    <source>
        <strain evidence="16">CCUG 46385</strain>
    </source>
</reference>
<keyword evidence="8 11" id="KW-0067">ATP-binding</keyword>
<keyword evidence="6" id="KW-0479">Metal-binding</keyword>
<dbReference type="InterPro" id="IPR005482">
    <property type="entry name" value="Biotin_COase_C"/>
</dbReference>
<evidence type="ECO:0000256" key="12">
    <source>
        <dbReference type="RuleBase" id="RU365063"/>
    </source>
</evidence>
<dbReference type="Pfam" id="PF02786">
    <property type="entry name" value="CPSase_L_D2"/>
    <property type="match status" value="1"/>
</dbReference>
<comment type="subunit">
    <text evidence="3 12">Acetyl-CoA carboxylase is a heterohexamer of biotin carboxyl carrier protein, biotin carboxylase and the two subunits of carboxyl transferase in a 2:2 complex.</text>
</comment>
<evidence type="ECO:0000256" key="11">
    <source>
        <dbReference type="PROSITE-ProRule" id="PRU00409"/>
    </source>
</evidence>
<keyword evidence="9" id="KW-0460">Magnesium</keyword>
<organism evidence="15 16">
    <name type="scientific">Filifactor villosus</name>
    <dbReference type="NCBI Taxonomy" id="29374"/>
    <lineage>
        <taxon>Bacteria</taxon>
        <taxon>Bacillati</taxon>
        <taxon>Bacillota</taxon>
        <taxon>Clostridia</taxon>
        <taxon>Peptostreptococcales</taxon>
        <taxon>Filifactoraceae</taxon>
        <taxon>Filifactor</taxon>
    </lineage>
</organism>
<evidence type="ECO:0000256" key="9">
    <source>
        <dbReference type="ARBA" id="ARBA00022842"/>
    </source>
</evidence>
<keyword evidence="12" id="KW-0276">Fatty acid metabolism</keyword>
<dbReference type="RefSeq" id="WP_379789239.1">
    <property type="nucleotide sequence ID" value="NZ_JBHSHL010000055.1"/>
</dbReference>
<dbReference type="Pfam" id="PF02785">
    <property type="entry name" value="Biotin_carb_C"/>
    <property type="match status" value="1"/>
</dbReference>